<sequence>MLLDILDNLPHLRLSSHSIKLMLWMLKELGVSKVPSFNGFRAMQESLRLECGITPKAHVSDFKNHYHSISLRDTIAKDFANPHVAPHINLYPERINGLRCESWQFDRWTEFLPSQLTPMFSRALKQFWIEEIAQLSNGAYKELYSDCSIVQVTLDGQWIITDQTQFISASEMLHNYDAIIVQLGDTAQIQMPNPLQALAGGDDLYVVMVPLWCNDVSGNKSKQYNKHVNIYSVNGSLPGQMLQQEYFVNFVSTSPNATPLEQFTSLHDEIRNPIRCYNAATGRACRVILRIPVLPADNPAQSEEASHMGGNSNHPCWKCKIGGNHKDTETPNGYHCFFWSIWHTADEIKVELQKQMEAAMTGVEAKVTKLQTESGVKDRITETWIEKLISRARAYKADTDLTDEEITTNLAEWLDKEPGEKMNPLLDITGLDPSQDTPVEILHTVLLGIVKYIWYMTHSAMSEKDLELLAIRLQSTDIDGLTVPPLRAAYMIQYRNNLIGKHFKTLMQILPFHIHDFTKLDQAHFTLVRSVRQLGSLLWDDIKVSVGNVLDALADVAPSKILVKIKLHLLTHLPSQDIAYKFASMGQLKHLLSSGFWQQRSSHGVLKWVQASDAVRSFLKDVPIIQRHLGWVLHTNPQHGKVTLKSCARAIPTLWTDTRAAVASIEAPPPNIVWLTGDSPMVIVQTGGSCTIGSWVFAQTEELGANLHEDFLCPILRQCIPNAFAAAIKFCFLAQHDSQRCRLQIQNRQITEWTQLLLNHANDDNFVINMYGLHNAMILCEALPQHLWKPAPLYENRRAKHDEIVEVLVVTQAAKRAQTQEKTRATKERNKAAKNRETGPEQSTNGNLESEEGVANAQRRRI</sequence>
<dbReference type="EMBL" id="JANVFO010000001">
    <property type="protein sequence ID" value="KAJ3737709.1"/>
    <property type="molecule type" value="Genomic_DNA"/>
</dbReference>
<feature type="compositionally biased region" description="Basic and acidic residues" evidence="1">
    <location>
        <begin position="818"/>
        <end position="839"/>
    </location>
</feature>
<evidence type="ECO:0000256" key="1">
    <source>
        <dbReference type="SAM" id="MobiDB-lite"/>
    </source>
</evidence>
<protein>
    <submittedName>
        <fullName evidence="2">Uncharacterized protein</fullName>
    </submittedName>
</protein>
<dbReference type="Proteomes" id="UP001176059">
    <property type="component" value="Unassembled WGS sequence"/>
</dbReference>
<dbReference type="PANTHER" id="PTHR31912:SF34">
    <property type="entry name" value="NOTOCHORD-RELATED PROTEIN"/>
    <property type="match status" value="1"/>
</dbReference>
<organism evidence="2 3">
    <name type="scientific">Lentinula guzmanii</name>
    <dbReference type="NCBI Taxonomy" id="2804957"/>
    <lineage>
        <taxon>Eukaryota</taxon>
        <taxon>Fungi</taxon>
        <taxon>Dikarya</taxon>
        <taxon>Basidiomycota</taxon>
        <taxon>Agaricomycotina</taxon>
        <taxon>Agaricomycetes</taxon>
        <taxon>Agaricomycetidae</taxon>
        <taxon>Agaricales</taxon>
        <taxon>Marasmiineae</taxon>
        <taxon>Omphalotaceae</taxon>
        <taxon>Lentinula</taxon>
    </lineage>
</organism>
<comment type="caution">
    <text evidence="2">The sequence shown here is derived from an EMBL/GenBank/DDBJ whole genome shotgun (WGS) entry which is preliminary data.</text>
</comment>
<keyword evidence="3" id="KW-1185">Reference proteome</keyword>
<gene>
    <name evidence="2" type="ORF">DFJ43DRAFT_1128788</name>
</gene>
<feature type="region of interest" description="Disordered" evidence="1">
    <location>
        <begin position="816"/>
        <end position="862"/>
    </location>
</feature>
<proteinExistence type="predicted"/>
<evidence type="ECO:0000313" key="3">
    <source>
        <dbReference type="Proteomes" id="UP001176059"/>
    </source>
</evidence>
<dbReference type="PANTHER" id="PTHR31912">
    <property type="entry name" value="IP13529P"/>
    <property type="match status" value="1"/>
</dbReference>
<accession>A0AA38JLI0</accession>
<reference evidence="2" key="1">
    <citation type="submission" date="2022-08" db="EMBL/GenBank/DDBJ databases">
        <authorList>
            <consortium name="DOE Joint Genome Institute"/>
            <person name="Min B."/>
            <person name="Sierra-Patev S."/>
            <person name="Naranjo-Ortiz M."/>
            <person name="Looney B."/>
            <person name="Konkel Z."/>
            <person name="Slot J.C."/>
            <person name="Sakamoto Y."/>
            <person name="Steenwyk J.L."/>
            <person name="Rokas A."/>
            <person name="Carro J."/>
            <person name="Camarero S."/>
            <person name="Ferreira P."/>
            <person name="Molpeceres G."/>
            <person name="Ruiz-duenas F.J."/>
            <person name="Serrano A."/>
            <person name="Henrissat B."/>
            <person name="Drula E."/>
            <person name="Hughes K.W."/>
            <person name="Mata J.L."/>
            <person name="Ishikawa N.K."/>
            <person name="Vargas-Isla R."/>
            <person name="Ushijima S."/>
            <person name="Smith C.A."/>
            <person name="Ahrendt S."/>
            <person name="Andreopoulos W."/>
            <person name="He G."/>
            <person name="LaButti K."/>
            <person name="Lipzen A."/>
            <person name="Ng V."/>
            <person name="Riley R."/>
            <person name="Sandor L."/>
            <person name="Barry K."/>
            <person name="Martinez A.T."/>
            <person name="Xiao Y."/>
            <person name="Gibbons J.G."/>
            <person name="Terashima K."/>
            <person name="Hibbett D.S."/>
            <person name="Grigoriev I.V."/>
        </authorList>
    </citation>
    <scope>NUCLEOTIDE SEQUENCE</scope>
    <source>
        <strain evidence="2">ET3784</strain>
    </source>
</reference>
<reference evidence="2" key="2">
    <citation type="journal article" date="2023" name="Proc. Natl. Acad. Sci. U.S.A.">
        <title>A global phylogenomic analysis of the shiitake genus Lentinula.</title>
        <authorList>
            <person name="Sierra-Patev S."/>
            <person name="Min B."/>
            <person name="Naranjo-Ortiz M."/>
            <person name="Looney B."/>
            <person name="Konkel Z."/>
            <person name="Slot J.C."/>
            <person name="Sakamoto Y."/>
            <person name="Steenwyk J.L."/>
            <person name="Rokas A."/>
            <person name="Carro J."/>
            <person name="Camarero S."/>
            <person name="Ferreira P."/>
            <person name="Molpeceres G."/>
            <person name="Ruiz-Duenas F.J."/>
            <person name="Serrano A."/>
            <person name="Henrissat B."/>
            <person name="Drula E."/>
            <person name="Hughes K.W."/>
            <person name="Mata J.L."/>
            <person name="Ishikawa N.K."/>
            <person name="Vargas-Isla R."/>
            <person name="Ushijima S."/>
            <person name="Smith C.A."/>
            <person name="Donoghue J."/>
            <person name="Ahrendt S."/>
            <person name="Andreopoulos W."/>
            <person name="He G."/>
            <person name="LaButti K."/>
            <person name="Lipzen A."/>
            <person name="Ng V."/>
            <person name="Riley R."/>
            <person name="Sandor L."/>
            <person name="Barry K."/>
            <person name="Martinez A.T."/>
            <person name="Xiao Y."/>
            <person name="Gibbons J.G."/>
            <person name="Terashima K."/>
            <person name="Grigoriev I.V."/>
            <person name="Hibbett D."/>
        </authorList>
    </citation>
    <scope>NUCLEOTIDE SEQUENCE</scope>
    <source>
        <strain evidence="2">ET3784</strain>
    </source>
</reference>
<name>A0AA38JLI0_9AGAR</name>
<evidence type="ECO:0000313" key="2">
    <source>
        <dbReference type="EMBL" id="KAJ3737709.1"/>
    </source>
</evidence>
<dbReference type="AlphaFoldDB" id="A0AA38JLI0"/>